<dbReference type="InterPro" id="IPR002401">
    <property type="entry name" value="Cyt_P450_E_grp-I"/>
</dbReference>
<comment type="subcellular location">
    <subcellularLocation>
        <location evidence="2">Membrane</location>
        <topology evidence="2">Single-pass membrane protein</topology>
    </subcellularLocation>
</comment>
<keyword evidence="8 11" id="KW-0503">Monooxygenase</keyword>
<reference evidence="13" key="1">
    <citation type="journal article" date="2020" name="Plant">
        <title>The biosynthesis of the anti-microbial diterpenoid leubethanol in Leucophyllum frutescens proceeds via an all-cis prenyl intermediate.</title>
        <authorList>
            <person name="Miller G.P."/>
            <person name="Waheed Bhat W."/>
            <person name="Lanier E.R."/>
            <person name="Johnson S.R."/>
            <person name="Mathieu D.T."/>
            <person name="Hamberger B."/>
        </authorList>
    </citation>
    <scope>NUCLEOTIDE SEQUENCE</scope>
</reference>
<keyword evidence="4 10" id="KW-0349">Heme</keyword>
<evidence type="ECO:0000313" key="13">
    <source>
        <dbReference type="EMBL" id="QNC49776.1"/>
    </source>
</evidence>
<dbReference type="InterPro" id="IPR001128">
    <property type="entry name" value="Cyt_P450"/>
</dbReference>
<keyword evidence="12" id="KW-0732">Signal</keyword>
<dbReference type="PRINTS" id="PR00385">
    <property type="entry name" value="P450"/>
</dbReference>
<dbReference type="PROSITE" id="PS00086">
    <property type="entry name" value="CYTOCHROME_P450"/>
    <property type="match status" value="1"/>
</dbReference>
<evidence type="ECO:0000256" key="12">
    <source>
        <dbReference type="SAM" id="SignalP"/>
    </source>
</evidence>
<organism evidence="13">
    <name type="scientific">Leucophyllum frutescens</name>
    <name type="common">Texas ranger</name>
    <name type="synonym">Terania frutescens</name>
    <dbReference type="NCBI Taxonomy" id="86643"/>
    <lineage>
        <taxon>Eukaryota</taxon>
        <taxon>Viridiplantae</taxon>
        <taxon>Streptophyta</taxon>
        <taxon>Embryophyta</taxon>
        <taxon>Tracheophyta</taxon>
        <taxon>Spermatophyta</taxon>
        <taxon>Magnoliopsida</taxon>
        <taxon>eudicotyledons</taxon>
        <taxon>Gunneridae</taxon>
        <taxon>Pentapetalae</taxon>
        <taxon>asterids</taxon>
        <taxon>lamiids</taxon>
        <taxon>Lamiales</taxon>
        <taxon>Scrophulariaceae</taxon>
        <taxon>Leucophylleae</taxon>
        <taxon>Leucophyllum</taxon>
    </lineage>
</organism>
<evidence type="ECO:0000256" key="9">
    <source>
        <dbReference type="ARBA" id="ARBA00023136"/>
    </source>
</evidence>
<dbReference type="PANTHER" id="PTHR47943">
    <property type="entry name" value="CYTOCHROME P450 93A3-LIKE"/>
    <property type="match status" value="1"/>
</dbReference>
<evidence type="ECO:0000256" key="7">
    <source>
        <dbReference type="ARBA" id="ARBA00023004"/>
    </source>
</evidence>
<keyword evidence="5 10" id="KW-0479">Metal-binding</keyword>
<dbReference type="GO" id="GO:0004497">
    <property type="term" value="F:monooxygenase activity"/>
    <property type="evidence" value="ECO:0007669"/>
    <property type="project" value="UniProtKB-KW"/>
</dbReference>
<sequence>MASFWIISLITVIIISVLQSLLKPAKKKKLPPGPMGLPIIGHFHLLGKNPNEDLYRLAQKYGPIMYMRFGSMPTVLVSSPAAAELFLKTHDLNFASRSPHEASKYISYEQRNMAFAKYGTYWRDMRKLSTLELFSGLKVRQFQPMRRTEVRLMVESLKPAAERGETVDMSLKSAAIVGDIMNLTVFGRKFGDNDLDHEKGFKEVLTATMAEAAAINIVDFFPYLKWLNLLGASRRIKNLAKKYDKFVTRIIDDHLQSEERKGKNGDFVDTMMAIVESGEAGFEFDSRNVKAVLLDMILAGTDTAASAVEWTLSEIIKNPMVMKRLQKELEEVVGMDQLVEESHLPNLKYLECVVKESLRIHPPVLLLPHSSIEDCEVDGYYIPGGTRTLINIWAIGRDPVAWPNPEKFDPDRFVDSKVDLRGHDFHLLPFGSGRRGCPGLQLGLVVIQYVVAQLVHCFDWELPNQMSPDQLDMSEHYGLVSCRATHLMAIPTYRIRDQTKTTS</sequence>
<dbReference type="InterPro" id="IPR017972">
    <property type="entry name" value="Cyt_P450_CS"/>
</dbReference>
<evidence type="ECO:0000256" key="5">
    <source>
        <dbReference type="ARBA" id="ARBA00022723"/>
    </source>
</evidence>
<evidence type="ECO:0000256" key="3">
    <source>
        <dbReference type="ARBA" id="ARBA00010617"/>
    </source>
</evidence>
<evidence type="ECO:0000256" key="6">
    <source>
        <dbReference type="ARBA" id="ARBA00023002"/>
    </source>
</evidence>
<dbReference type="SUPFAM" id="SSF48264">
    <property type="entry name" value="Cytochrome P450"/>
    <property type="match status" value="1"/>
</dbReference>
<dbReference type="CDD" id="cd11072">
    <property type="entry name" value="CYP71-like"/>
    <property type="match status" value="1"/>
</dbReference>
<keyword evidence="6 11" id="KW-0560">Oxidoreductase</keyword>
<feature type="signal peptide" evidence="12">
    <location>
        <begin position="1"/>
        <end position="20"/>
    </location>
</feature>
<name>A0A7G6J4K7_LEUFR</name>
<keyword evidence="9" id="KW-0472">Membrane</keyword>
<evidence type="ECO:0000256" key="4">
    <source>
        <dbReference type="ARBA" id="ARBA00022617"/>
    </source>
</evidence>
<dbReference type="Gene3D" id="1.10.630.10">
    <property type="entry name" value="Cytochrome P450"/>
    <property type="match status" value="1"/>
</dbReference>
<dbReference type="PANTHER" id="PTHR47943:SF2">
    <property type="entry name" value="CYTOCHROME P450"/>
    <property type="match status" value="1"/>
</dbReference>
<dbReference type="GO" id="GO:0020037">
    <property type="term" value="F:heme binding"/>
    <property type="evidence" value="ECO:0007669"/>
    <property type="project" value="InterPro"/>
</dbReference>
<protein>
    <submittedName>
        <fullName evidence="13">Cytochrome P450 736A294</fullName>
    </submittedName>
</protein>
<feature type="binding site" description="axial binding residue" evidence="10">
    <location>
        <position position="437"/>
    </location>
    <ligand>
        <name>heme</name>
        <dbReference type="ChEBI" id="CHEBI:30413"/>
    </ligand>
    <ligandPart>
        <name>Fe</name>
        <dbReference type="ChEBI" id="CHEBI:18248"/>
    </ligandPart>
</feature>
<evidence type="ECO:0000256" key="2">
    <source>
        <dbReference type="ARBA" id="ARBA00004167"/>
    </source>
</evidence>
<dbReference type="InterPro" id="IPR036396">
    <property type="entry name" value="Cyt_P450_sf"/>
</dbReference>
<dbReference type="GO" id="GO:0016020">
    <property type="term" value="C:membrane"/>
    <property type="evidence" value="ECO:0007669"/>
    <property type="project" value="UniProtKB-SubCell"/>
</dbReference>
<dbReference type="FunFam" id="1.10.630.10:FF:000011">
    <property type="entry name" value="Cytochrome P450 83B1"/>
    <property type="match status" value="1"/>
</dbReference>
<dbReference type="AlphaFoldDB" id="A0A7G6J4K7"/>
<dbReference type="EMBL" id="MT136615">
    <property type="protein sequence ID" value="QNC49776.1"/>
    <property type="molecule type" value="mRNA"/>
</dbReference>
<dbReference type="GO" id="GO:0005506">
    <property type="term" value="F:iron ion binding"/>
    <property type="evidence" value="ECO:0007669"/>
    <property type="project" value="InterPro"/>
</dbReference>
<comment type="similarity">
    <text evidence="3 11">Belongs to the cytochrome P450 family.</text>
</comment>
<feature type="chain" id="PRO_5028921362" evidence="12">
    <location>
        <begin position="21"/>
        <end position="503"/>
    </location>
</feature>
<dbReference type="PRINTS" id="PR00463">
    <property type="entry name" value="EP450I"/>
</dbReference>
<evidence type="ECO:0000256" key="8">
    <source>
        <dbReference type="ARBA" id="ARBA00023033"/>
    </source>
</evidence>
<evidence type="ECO:0000256" key="10">
    <source>
        <dbReference type="PIRSR" id="PIRSR602401-1"/>
    </source>
</evidence>
<dbReference type="Pfam" id="PF00067">
    <property type="entry name" value="p450"/>
    <property type="match status" value="1"/>
</dbReference>
<comment type="cofactor">
    <cofactor evidence="1 10">
        <name>heme</name>
        <dbReference type="ChEBI" id="CHEBI:30413"/>
    </cofactor>
</comment>
<proteinExistence type="evidence at transcript level"/>
<evidence type="ECO:0000256" key="1">
    <source>
        <dbReference type="ARBA" id="ARBA00001971"/>
    </source>
</evidence>
<evidence type="ECO:0000256" key="11">
    <source>
        <dbReference type="RuleBase" id="RU000461"/>
    </source>
</evidence>
<dbReference type="GO" id="GO:0016705">
    <property type="term" value="F:oxidoreductase activity, acting on paired donors, with incorporation or reduction of molecular oxygen"/>
    <property type="evidence" value="ECO:0007669"/>
    <property type="project" value="InterPro"/>
</dbReference>
<keyword evidence="7 10" id="KW-0408">Iron</keyword>
<accession>A0A7G6J4K7</accession>